<evidence type="ECO:0000256" key="2">
    <source>
        <dbReference type="ARBA" id="ARBA00022475"/>
    </source>
</evidence>
<feature type="domain" description="POTRA" evidence="10">
    <location>
        <begin position="69"/>
        <end position="138"/>
    </location>
</feature>
<dbReference type="Pfam" id="PF03799">
    <property type="entry name" value="FtsQ_DivIB_C"/>
    <property type="match status" value="1"/>
</dbReference>
<keyword evidence="7 9" id="KW-0472">Membrane</keyword>
<dbReference type="InterPro" id="IPR026579">
    <property type="entry name" value="FtsQ"/>
</dbReference>
<comment type="subcellular location">
    <subcellularLocation>
        <location evidence="9">Cell inner membrane</location>
        <topology evidence="9">Single-pass type II membrane protein</topology>
    </subcellularLocation>
    <subcellularLocation>
        <location evidence="1">Membrane</location>
    </subcellularLocation>
    <text evidence="9">Localizes to the division septum.</text>
</comment>
<comment type="function">
    <text evidence="9">Essential cell division protein. May link together the upstream cell division proteins, which are predominantly cytoplasmic, with the downstream cell division proteins, which are predominantly periplasmic. May control correct divisome assembly.</text>
</comment>
<dbReference type="GO" id="GO:0043093">
    <property type="term" value="P:FtsZ-dependent cytokinesis"/>
    <property type="evidence" value="ECO:0007669"/>
    <property type="project" value="UniProtKB-UniRule"/>
</dbReference>
<dbReference type="Proteomes" id="UP000256774">
    <property type="component" value="Unassembled WGS sequence"/>
</dbReference>
<keyword evidence="3 9" id="KW-0997">Cell inner membrane</keyword>
<comment type="caution">
    <text evidence="11">The sequence shown here is derived from an EMBL/GenBank/DDBJ whole genome shotgun (WGS) entry which is preliminary data.</text>
</comment>
<keyword evidence="5 9" id="KW-0812">Transmembrane</keyword>
<dbReference type="PROSITE" id="PS51779">
    <property type="entry name" value="POTRA"/>
    <property type="match status" value="1"/>
</dbReference>
<evidence type="ECO:0000313" key="12">
    <source>
        <dbReference type="Proteomes" id="UP000256774"/>
    </source>
</evidence>
<dbReference type="InterPro" id="IPR005548">
    <property type="entry name" value="Cell_div_FtsQ/DivIB_C"/>
</dbReference>
<keyword evidence="12" id="KW-1185">Reference proteome</keyword>
<evidence type="ECO:0000256" key="1">
    <source>
        <dbReference type="ARBA" id="ARBA00004370"/>
    </source>
</evidence>
<dbReference type="InterPro" id="IPR045335">
    <property type="entry name" value="FtsQ_C_sf"/>
</dbReference>
<sequence>MSATRRPIGAVPRPKPKAARASWFSQPRWPSVTLSPSWRRRLAVAASVLLVAGSIVGSAMVWREWQQQTPIRVVNITGELHQVERKSLQAALERQVRGTFFTVDLAALQRTAKRYPWVAQVSVTRQWPDAVNVRIREKQALARWQGNGLVSEHGAVFRPRSATGVDALPLLSGPRAQSHFVLQRYQAMAAVLARVGLRINSLTLTERMSWELTLNDGVTVLVDSQDSLAKLARFTVLYERQLAGEMMSIARVDLRYRNGVAIGWRQAG</sequence>
<organism evidence="11 12">
    <name type="scientific">Paraperlucidibaca baekdonensis</name>
    <dbReference type="NCBI Taxonomy" id="748120"/>
    <lineage>
        <taxon>Bacteria</taxon>
        <taxon>Pseudomonadati</taxon>
        <taxon>Pseudomonadota</taxon>
        <taxon>Gammaproteobacteria</taxon>
        <taxon>Moraxellales</taxon>
        <taxon>Moraxellaceae</taxon>
        <taxon>Paraperlucidibaca</taxon>
    </lineage>
</organism>
<dbReference type="Gene3D" id="3.10.20.310">
    <property type="entry name" value="membrane protein fhac"/>
    <property type="match status" value="1"/>
</dbReference>
<evidence type="ECO:0000256" key="9">
    <source>
        <dbReference type="HAMAP-Rule" id="MF_00911"/>
    </source>
</evidence>
<keyword evidence="2 9" id="KW-1003">Cell membrane</keyword>
<evidence type="ECO:0000256" key="3">
    <source>
        <dbReference type="ARBA" id="ARBA00022519"/>
    </source>
</evidence>
<dbReference type="Pfam" id="PF08478">
    <property type="entry name" value="POTRA_1"/>
    <property type="match status" value="1"/>
</dbReference>
<dbReference type="GO" id="GO:0032153">
    <property type="term" value="C:cell division site"/>
    <property type="evidence" value="ECO:0007669"/>
    <property type="project" value="UniProtKB-UniRule"/>
</dbReference>
<evidence type="ECO:0000256" key="7">
    <source>
        <dbReference type="ARBA" id="ARBA00023136"/>
    </source>
</evidence>
<evidence type="ECO:0000256" key="4">
    <source>
        <dbReference type="ARBA" id="ARBA00022618"/>
    </source>
</evidence>
<dbReference type="GO" id="GO:0090529">
    <property type="term" value="P:cell septum assembly"/>
    <property type="evidence" value="ECO:0007669"/>
    <property type="project" value="InterPro"/>
</dbReference>
<dbReference type="PANTHER" id="PTHR35851">
    <property type="entry name" value="CELL DIVISION PROTEIN FTSQ"/>
    <property type="match status" value="1"/>
</dbReference>
<dbReference type="Gene3D" id="3.40.50.11690">
    <property type="entry name" value="Cell division protein FtsQ/DivIB"/>
    <property type="match status" value="1"/>
</dbReference>
<dbReference type="AlphaFoldDB" id="A0A3E0H691"/>
<evidence type="ECO:0000256" key="8">
    <source>
        <dbReference type="ARBA" id="ARBA00023306"/>
    </source>
</evidence>
<evidence type="ECO:0000256" key="5">
    <source>
        <dbReference type="ARBA" id="ARBA00022692"/>
    </source>
</evidence>
<gene>
    <name evidence="9" type="primary">ftsQ</name>
    <name evidence="11" type="ORF">DFR26_0939</name>
</gene>
<evidence type="ECO:0000313" key="11">
    <source>
        <dbReference type="EMBL" id="REH38777.1"/>
    </source>
</evidence>
<evidence type="ECO:0000256" key="6">
    <source>
        <dbReference type="ARBA" id="ARBA00022989"/>
    </source>
</evidence>
<evidence type="ECO:0000259" key="10">
    <source>
        <dbReference type="PROSITE" id="PS51779"/>
    </source>
</evidence>
<name>A0A3E0H691_9GAMM</name>
<dbReference type="InterPro" id="IPR034746">
    <property type="entry name" value="POTRA"/>
</dbReference>
<dbReference type="GO" id="GO:0005886">
    <property type="term" value="C:plasma membrane"/>
    <property type="evidence" value="ECO:0007669"/>
    <property type="project" value="UniProtKB-SubCell"/>
</dbReference>
<proteinExistence type="inferred from homology"/>
<keyword evidence="8 9" id="KW-0131">Cell cycle</keyword>
<dbReference type="EMBL" id="QUNR01000002">
    <property type="protein sequence ID" value="REH38777.1"/>
    <property type="molecule type" value="Genomic_DNA"/>
</dbReference>
<dbReference type="PANTHER" id="PTHR35851:SF1">
    <property type="entry name" value="CELL DIVISION PROTEIN FTSQ"/>
    <property type="match status" value="1"/>
</dbReference>
<comment type="subunit">
    <text evidence="9">Part of a complex composed of FtsB, FtsL and FtsQ.</text>
</comment>
<reference evidence="11 12" key="1">
    <citation type="submission" date="2018-08" db="EMBL/GenBank/DDBJ databases">
        <title>Genomic Encyclopedia of Type Strains, Phase IV (KMG-IV): sequencing the most valuable type-strain genomes for metagenomic binning, comparative biology and taxonomic classification.</title>
        <authorList>
            <person name="Goeker M."/>
        </authorList>
    </citation>
    <scope>NUCLEOTIDE SEQUENCE [LARGE SCALE GENOMIC DNA]</scope>
    <source>
        <strain evidence="11 12">DSM 26022</strain>
    </source>
</reference>
<comment type="similarity">
    <text evidence="9">Belongs to the FtsQ/DivIB family. FtsQ subfamily.</text>
</comment>
<dbReference type="OrthoDB" id="9790370at2"/>
<dbReference type="RefSeq" id="WP_116207806.1">
    <property type="nucleotide sequence ID" value="NZ_QUNR01000002.1"/>
</dbReference>
<accession>A0A3E0H691</accession>
<keyword evidence="4 9" id="KW-0132">Cell division</keyword>
<dbReference type="HAMAP" id="MF_00911">
    <property type="entry name" value="FtsQ_subfam"/>
    <property type="match status" value="1"/>
</dbReference>
<dbReference type="InterPro" id="IPR013685">
    <property type="entry name" value="POTRA_FtsQ_type"/>
</dbReference>
<protein>
    <recommendedName>
        <fullName evidence="9">Cell division protein FtsQ</fullName>
    </recommendedName>
</protein>
<keyword evidence="6 9" id="KW-1133">Transmembrane helix</keyword>